<dbReference type="EMBL" id="CAUYUJ010005273">
    <property type="protein sequence ID" value="CAK0813033.1"/>
    <property type="molecule type" value="Genomic_DNA"/>
</dbReference>
<evidence type="ECO:0000256" key="1">
    <source>
        <dbReference type="SAM" id="MobiDB-lite"/>
    </source>
</evidence>
<proteinExistence type="predicted"/>
<feature type="region of interest" description="Disordered" evidence="1">
    <location>
        <begin position="82"/>
        <end position="139"/>
    </location>
</feature>
<feature type="compositionally biased region" description="Basic residues" evidence="1">
    <location>
        <begin position="87"/>
        <end position="117"/>
    </location>
</feature>
<organism evidence="2 3">
    <name type="scientific">Prorocentrum cordatum</name>
    <dbReference type="NCBI Taxonomy" id="2364126"/>
    <lineage>
        <taxon>Eukaryota</taxon>
        <taxon>Sar</taxon>
        <taxon>Alveolata</taxon>
        <taxon>Dinophyceae</taxon>
        <taxon>Prorocentrales</taxon>
        <taxon>Prorocentraceae</taxon>
        <taxon>Prorocentrum</taxon>
    </lineage>
</organism>
<sequence>EKVSASGDNVARLLALLFPGGREEGACLGAALERAAAAPLGWRRRRPGAARRPPRARAGRWAPCRPCWRRRQTPLARRASLCPTRRWTPRRRPPCPCQRRRCSRRRPSPRPPPRPRRPPPPSSRAPGTTRWRRRGRPPR</sequence>
<reference evidence="2" key="1">
    <citation type="submission" date="2023-10" db="EMBL/GenBank/DDBJ databases">
        <authorList>
            <person name="Chen Y."/>
            <person name="Shah S."/>
            <person name="Dougan E. K."/>
            <person name="Thang M."/>
            <person name="Chan C."/>
        </authorList>
    </citation>
    <scope>NUCLEOTIDE SEQUENCE [LARGE SCALE GENOMIC DNA]</scope>
</reference>
<protein>
    <submittedName>
        <fullName evidence="2">Uncharacterized protein</fullName>
    </submittedName>
</protein>
<evidence type="ECO:0000313" key="2">
    <source>
        <dbReference type="EMBL" id="CAK0813033.1"/>
    </source>
</evidence>
<gene>
    <name evidence="2" type="ORF">PCOR1329_LOCUS17099</name>
</gene>
<dbReference type="Proteomes" id="UP001189429">
    <property type="component" value="Unassembled WGS sequence"/>
</dbReference>
<accession>A0ABN9R2R3</accession>
<name>A0ABN9R2R3_9DINO</name>
<evidence type="ECO:0000313" key="3">
    <source>
        <dbReference type="Proteomes" id="UP001189429"/>
    </source>
</evidence>
<keyword evidence="3" id="KW-1185">Reference proteome</keyword>
<comment type="caution">
    <text evidence="2">The sequence shown here is derived from an EMBL/GenBank/DDBJ whole genome shotgun (WGS) entry which is preliminary data.</text>
</comment>
<feature type="non-terminal residue" evidence="2">
    <location>
        <position position="139"/>
    </location>
</feature>
<feature type="non-terminal residue" evidence="2">
    <location>
        <position position="1"/>
    </location>
</feature>
<feature type="compositionally biased region" description="Basic residues" evidence="1">
    <location>
        <begin position="130"/>
        <end position="139"/>
    </location>
</feature>